<dbReference type="NCBIfam" id="NF033594">
    <property type="entry name" value="transpos_ISNCY_2"/>
    <property type="match status" value="1"/>
</dbReference>
<accession>A0A151AVQ4</accession>
<gene>
    <name evidence="2" type="ORF">MOMUL_21860</name>
</gene>
<dbReference type="InterPro" id="IPR012337">
    <property type="entry name" value="RNaseH-like_sf"/>
</dbReference>
<dbReference type="GO" id="GO:0003676">
    <property type="term" value="F:nucleic acid binding"/>
    <property type="evidence" value="ECO:0007669"/>
    <property type="project" value="InterPro"/>
</dbReference>
<dbReference type="GO" id="GO:0015074">
    <property type="term" value="P:DNA integration"/>
    <property type="evidence" value="ECO:0007669"/>
    <property type="project" value="InterPro"/>
</dbReference>
<dbReference type="InterPro" id="IPR009057">
    <property type="entry name" value="Homeodomain-like_sf"/>
</dbReference>
<dbReference type="EMBL" id="LTBC01000009">
    <property type="protein sequence ID" value="KYH31630.1"/>
    <property type="molecule type" value="Genomic_DNA"/>
</dbReference>
<dbReference type="PATRIC" id="fig|1122241.3.peg.2329"/>
<dbReference type="Pfam" id="PF13518">
    <property type="entry name" value="HTH_28"/>
    <property type="match status" value="1"/>
</dbReference>
<proteinExistence type="predicted"/>
<dbReference type="InterPro" id="IPR055247">
    <property type="entry name" value="InsJ-like_HTH"/>
</dbReference>
<dbReference type="Proteomes" id="UP000075670">
    <property type="component" value="Unassembled WGS sequence"/>
</dbReference>
<reference evidence="2 3" key="1">
    <citation type="submission" date="2016-02" db="EMBL/GenBank/DDBJ databases">
        <title>Genome sequence of Moorella mulderi DSM 14980.</title>
        <authorList>
            <person name="Poehlein A."/>
            <person name="Daniel R."/>
        </authorList>
    </citation>
    <scope>NUCLEOTIDE SEQUENCE [LARGE SCALE GENOMIC DNA]</scope>
    <source>
        <strain evidence="2 3">DSM 14980</strain>
    </source>
</reference>
<evidence type="ECO:0000313" key="3">
    <source>
        <dbReference type="Proteomes" id="UP000075670"/>
    </source>
</evidence>
<evidence type="ECO:0000259" key="1">
    <source>
        <dbReference type="PROSITE" id="PS50994"/>
    </source>
</evidence>
<dbReference type="SUPFAM" id="SSF46689">
    <property type="entry name" value="Homeodomain-like"/>
    <property type="match status" value="1"/>
</dbReference>
<name>A0A151AVQ4_9FIRM</name>
<protein>
    <submittedName>
        <fullName evidence="2">Integrase core domain protein</fullName>
    </submittedName>
</protein>
<comment type="caution">
    <text evidence="2">The sequence shown here is derived from an EMBL/GenBank/DDBJ whole genome shotgun (WGS) entry which is preliminary data.</text>
</comment>
<dbReference type="InterPro" id="IPR047797">
    <property type="entry name" value="ISNCY_transpos"/>
</dbReference>
<feature type="domain" description="Integrase catalytic" evidence="1">
    <location>
        <begin position="129"/>
        <end position="319"/>
    </location>
</feature>
<dbReference type="Gene3D" id="3.30.420.10">
    <property type="entry name" value="Ribonuclease H-like superfamily/Ribonuclease H"/>
    <property type="match status" value="1"/>
</dbReference>
<dbReference type="InterPro" id="IPR036397">
    <property type="entry name" value="RNaseH_sf"/>
</dbReference>
<dbReference type="PANTHER" id="PTHR35004">
    <property type="entry name" value="TRANSPOSASE RV3428C-RELATED"/>
    <property type="match status" value="1"/>
</dbReference>
<dbReference type="PANTHER" id="PTHR35004:SF7">
    <property type="entry name" value="INTEGRASE PROTEIN"/>
    <property type="match status" value="1"/>
</dbReference>
<organism evidence="2 3">
    <name type="scientific">Moorella mulderi DSM 14980</name>
    <dbReference type="NCBI Taxonomy" id="1122241"/>
    <lineage>
        <taxon>Bacteria</taxon>
        <taxon>Bacillati</taxon>
        <taxon>Bacillota</taxon>
        <taxon>Clostridia</taxon>
        <taxon>Neomoorellales</taxon>
        <taxon>Neomoorellaceae</taxon>
        <taxon>Neomoorella</taxon>
    </lineage>
</organism>
<dbReference type="InterPro" id="IPR001584">
    <property type="entry name" value="Integrase_cat-core"/>
</dbReference>
<sequence>MSQMEMNRVIILQKALDGEVSVPYAAFILGISERHAYRLKAKLQTSGPAGLAHGNRGRKPAHALPDNIRQEVVQLAQTKYSGCNYTFLSELLCEHEGICLSPASVGRILKAAGILSPRKHRPHKPHCRRPRKPQFGMLVQIDGSHHDWLEGRGPSLVLLLAVDDATGRILSALFWPAEDFEGYCRLLYQLISQHGIPLAIYSDKHTLFFSLKEKQDHLTLEEQFLGERRSLTHIGRILRDLDIQHIPAYSPQAKGRIEHSFETLQQRLVIKLRLAGASSLEEANAVLPDFIEHYNEKFAVPPAETVSAFRPIPSHLRLEYIFSWKEYRTLNPGYIYYSLPG</sequence>
<dbReference type="AlphaFoldDB" id="A0A151AVQ4"/>
<dbReference type="PROSITE" id="PS50994">
    <property type="entry name" value="INTEGRASE"/>
    <property type="match status" value="1"/>
</dbReference>
<dbReference type="SUPFAM" id="SSF53098">
    <property type="entry name" value="Ribonuclease H-like"/>
    <property type="match status" value="1"/>
</dbReference>
<keyword evidence="3" id="KW-1185">Reference proteome</keyword>
<evidence type="ECO:0000313" key="2">
    <source>
        <dbReference type="EMBL" id="KYH31630.1"/>
    </source>
</evidence>